<evidence type="ECO:0000313" key="7">
    <source>
        <dbReference type="Proteomes" id="UP001334248"/>
    </source>
</evidence>
<dbReference type="Pfam" id="PF01070">
    <property type="entry name" value="FMN_dh"/>
    <property type="match status" value="2"/>
</dbReference>
<dbReference type="PANTHER" id="PTHR10578:SF140">
    <property type="entry name" value="FMN HYDROXY ACID DEHYDROGENASE DOMAIN-CONTAINING PROTEIN"/>
    <property type="match status" value="1"/>
</dbReference>
<comment type="similarity">
    <text evidence="3">Belongs to the FMN-dependent alpha-hydroxy acid dehydrogenase family.</text>
</comment>
<dbReference type="InterPro" id="IPR037396">
    <property type="entry name" value="FMN_HAD"/>
</dbReference>
<dbReference type="Proteomes" id="UP001334248">
    <property type="component" value="Unassembled WGS sequence"/>
</dbReference>
<dbReference type="InterPro" id="IPR000262">
    <property type="entry name" value="FMN-dep_DH"/>
</dbReference>
<accession>A0ABR0RJD4</accession>
<dbReference type="RefSeq" id="XP_064728475.1">
    <property type="nucleotide sequence ID" value="XM_064876211.1"/>
</dbReference>
<dbReference type="EMBL" id="JAVHJV010000009">
    <property type="protein sequence ID" value="KAK5940385.1"/>
    <property type="molecule type" value="Genomic_DNA"/>
</dbReference>
<feature type="domain" description="FMN hydroxy acid dehydrogenase" evidence="5">
    <location>
        <begin position="41"/>
        <end position="383"/>
    </location>
</feature>
<evidence type="ECO:0000313" key="6">
    <source>
        <dbReference type="EMBL" id="KAK5940385.1"/>
    </source>
</evidence>
<keyword evidence="4" id="KW-0732">Signal</keyword>
<gene>
    <name evidence="6" type="ORF">PMZ80_007805</name>
</gene>
<sequence length="387" mass="42254">MYKFTTLTALCSVALAARPFLNEPDTGIELILGTDNLTTLPPLSNVVGLPDFDFIARQHLAPENYTYYRNGAAGEWSYRNNLEVFQRVTSRPRVLVNVSQVSTTLGTTILGQNFSAPFFICPCARGEVGNVNGELGLVQGAADGDILYIPSGYSSTPLGELAAARVANGSYEQTMWPQTYLTSNDTETQIYFDEIAAGGFSAIVFTIDSAAAGVRHRADRFGAGSVNTAFDGFTWEYYEKLKTMTKLPIVLKGIQTVEDALLAVEHGAPAIVLSNHGGRNLDTSPSSLEIAYEIHEQAPQVFNQTEVLADGGVRYGSDVLKLMALGVKAVGLGRPFMYANIYGTEGVRHAIERLKFEVMNDAAHLGLQDIHDVSMKHFKWAPNFWYS</sequence>
<name>A0ABR0RJD4_9EURO</name>
<reference evidence="6 7" key="1">
    <citation type="journal article" date="2023" name="Res Sq">
        <title>Genomic and morphological characterization of Knufia obscura isolated from the Mars 2020 spacecraft assembly facility.</title>
        <authorList>
            <person name="Chander A.M."/>
            <person name="Teixeira M.M."/>
            <person name="Singh N.K."/>
            <person name="Williams M.P."/>
            <person name="Parker C.W."/>
            <person name="Leo P."/>
            <person name="Stajich J.E."/>
            <person name="Torok T."/>
            <person name="Tighe S."/>
            <person name="Mason C.E."/>
            <person name="Venkateswaran K."/>
        </authorList>
    </citation>
    <scope>NUCLEOTIDE SEQUENCE [LARGE SCALE GENOMIC DNA]</scope>
    <source>
        <strain evidence="6 7">CCFEE 5817</strain>
    </source>
</reference>
<proteinExistence type="inferred from homology"/>
<evidence type="ECO:0000259" key="5">
    <source>
        <dbReference type="PROSITE" id="PS51349"/>
    </source>
</evidence>
<comment type="cofactor">
    <cofactor evidence="1">
        <name>FMN</name>
        <dbReference type="ChEBI" id="CHEBI:58210"/>
    </cofactor>
</comment>
<dbReference type="InterPro" id="IPR012133">
    <property type="entry name" value="Alpha-hydoxy_acid_DH_FMN"/>
</dbReference>
<comment type="caution">
    <text evidence="6">The sequence shown here is derived from an EMBL/GenBank/DDBJ whole genome shotgun (WGS) entry which is preliminary data.</text>
</comment>
<feature type="chain" id="PRO_5046733116" description="FMN hydroxy acid dehydrogenase domain-containing protein" evidence="4">
    <location>
        <begin position="17"/>
        <end position="387"/>
    </location>
</feature>
<evidence type="ECO:0000256" key="4">
    <source>
        <dbReference type="SAM" id="SignalP"/>
    </source>
</evidence>
<evidence type="ECO:0000256" key="2">
    <source>
        <dbReference type="ARBA" id="ARBA00023002"/>
    </source>
</evidence>
<dbReference type="InterPro" id="IPR013785">
    <property type="entry name" value="Aldolase_TIM"/>
</dbReference>
<protein>
    <recommendedName>
        <fullName evidence="5">FMN hydroxy acid dehydrogenase domain-containing protein</fullName>
    </recommendedName>
</protein>
<keyword evidence="7" id="KW-1185">Reference proteome</keyword>
<dbReference type="SUPFAM" id="SSF51395">
    <property type="entry name" value="FMN-linked oxidoreductases"/>
    <property type="match status" value="1"/>
</dbReference>
<evidence type="ECO:0000256" key="3">
    <source>
        <dbReference type="ARBA" id="ARBA00024042"/>
    </source>
</evidence>
<dbReference type="Gene3D" id="3.20.20.70">
    <property type="entry name" value="Aldolase class I"/>
    <property type="match status" value="1"/>
</dbReference>
<evidence type="ECO:0000256" key="1">
    <source>
        <dbReference type="ARBA" id="ARBA00001917"/>
    </source>
</evidence>
<keyword evidence="2" id="KW-0560">Oxidoreductase</keyword>
<organism evidence="6 7">
    <name type="scientific">Knufia obscura</name>
    <dbReference type="NCBI Taxonomy" id="1635080"/>
    <lineage>
        <taxon>Eukaryota</taxon>
        <taxon>Fungi</taxon>
        <taxon>Dikarya</taxon>
        <taxon>Ascomycota</taxon>
        <taxon>Pezizomycotina</taxon>
        <taxon>Eurotiomycetes</taxon>
        <taxon>Chaetothyriomycetidae</taxon>
        <taxon>Chaetothyriales</taxon>
        <taxon>Trichomeriaceae</taxon>
        <taxon>Knufia</taxon>
    </lineage>
</organism>
<dbReference type="PIRSF" id="PIRSF000138">
    <property type="entry name" value="Al-hdrx_acd_dh"/>
    <property type="match status" value="1"/>
</dbReference>
<dbReference type="PANTHER" id="PTHR10578">
    <property type="entry name" value="S -2-HYDROXY-ACID OXIDASE-RELATED"/>
    <property type="match status" value="1"/>
</dbReference>
<feature type="signal peptide" evidence="4">
    <location>
        <begin position="1"/>
        <end position="16"/>
    </location>
</feature>
<dbReference type="PROSITE" id="PS51349">
    <property type="entry name" value="FMN_HYDROXY_ACID_DH_2"/>
    <property type="match status" value="1"/>
</dbReference>
<dbReference type="GeneID" id="90001254"/>